<dbReference type="CDD" id="cd12797">
    <property type="entry name" value="M23_peptidase"/>
    <property type="match status" value="1"/>
</dbReference>
<reference evidence="3 4" key="1">
    <citation type="journal article" date="2016" name="Nat. Commun.">
        <title>Thousands of microbial genomes shed light on interconnected biogeochemical processes in an aquifer system.</title>
        <authorList>
            <person name="Anantharaman K."/>
            <person name="Brown C.T."/>
            <person name="Hug L.A."/>
            <person name="Sharon I."/>
            <person name="Castelle C.J."/>
            <person name="Probst A.J."/>
            <person name="Thomas B.C."/>
            <person name="Singh A."/>
            <person name="Wilkins M.J."/>
            <person name="Karaoz U."/>
            <person name="Brodie E.L."/>
            <person name="Williams K.H."/>
            <person name="Hubbard S.S."/>
            <person name="Banfield J.F."/>
        </authorList>
    </citation>
    <scope>NUCLEOTIDE SEQUENCE [LARGE SCALE GENOMIC DNA]</scope>
</reference>
<dbReference type="SUPFAM" id="SSF51261">
    <property type="entry name" value="Duplicated hybrid motif"/>
    <property type="match status" value="1"/>
</dbReference>
<accession>A0A1F5ENK4</accession>
<gene>
    <name evidence="3" type="ORF">A2811_00640</name>
</gene>
<dbReference type="Gene3D" id="2.70.70.10">
    <property type="entry name" value="Glucose Permease (Domain IIA)"/>
    <property type="match status" value="1"/>
</dbReference>
<sequence length="447" mass="50491">MFQDKFRLLILFFIILSLGLLKPSFINASIIDDIKNQIQSKSSSIGDLEKEIKKYQEELNKVSEEKKSLNNEIYRLNLDRKKLSTDINLTDNKIQSTGLTVQKLSVDIGDKERLINQNNTALGEIVKIINEQDSNSLIEILLSQRDLSEFWDDFDSLQRLQMDIRRKTNELVTLKSSLETVKTESEMKERELLNYKSQLADQKQIIDYNKKEKDQLLSVTANKESLYKKQLEEKKKLMEEVLQEINKLESQLKIEIDPGSLPVAGSGVLRWPFTDERMAECKTYLKALGNPDCITQFFGNTPFSTSNPQVYNGNGHPGIDFRASSGTKVLSAMEGVVKGTGNTDSVPPKCYSYGKWVLVEHPNGLSTLYAHLSLIKVNPGQSVNAGDIIGYSGNTGYSTGPHLHFGVYASKGVQITKFENSINCKDKYIPLASRDAYLNPMSYLPKY</sequence>
<dbReference type="Proteomes" id="UP000186670">
    <property type="component" value="Unassembled WGS sequence"/>
</dbReference>
<dbReference type="Pfam" id="PF01551">
    <property type="entry name" value="Peptidase_M23"/>
    <property type="match status" value="1"/>
</dbReference>
<organism evidence="3 4">
    <name type="scientific">Candidatus Campbellbacteria bacterium RIFCSPHIGHO2_01_FULL_34_10</name>
    <dbReference type="NCBI Taxonomy" id="1797577"/>
    <lineage>
        <taxon>Bacteria</taxon>
        <taxon>Candidatus Campbelliibacteriota</taxon>
    </lineage>
</organism>
<evidence type="ECO:0000313" key="4">
    <source>
        <dbReference type="Proteomes" id="UP000186670"/>
    </source>
</evidence>
<dbReference type="PANTHER" id="PTHR21666:SF270">
    <property type="entry name" value="MUREIN HYDROLASE ACTIVATOR ENVC"/>
    <property type="match status" value="1"/>
</dbReference>
<dbReference type="GO" id="GO:0004222">
    <property type="term" value="F:metalloendopeptidase activity"/>
    <property type="evidence" value="ECO:0007669"/>
    <property type="project" value="TreeGrafter"/>
</dbReference>
<dbReference type="InterPro" id="IPR050570">
    <property type="entry name" value="Cell_wall_metabolism_enzyme"/>
</dbReference>
<comment type="caution">
    <text evidence="3">The sequence shown here is derived from an EMBL/GenBank/DDBJ whole genome shotgun (WGS) entry which is preliminary data.</text>
</comment>
<dbReference type="AlphaFoldDB" id="A0A1F5ENK4"/>
<dbReference type="Gene3D" id="6.10.250.3150">
    <property type="match status" value="1"/>
</dbReference>
<dbReference type="InterPro" id="IPR016047">
    <property type="entry name" value="M23ase_b-sheet_dom"/>
</dbReference>
<name>A0A1F5ENK4_9BACT</name>
<proteinExistence type="predicted"/>
<dbReference type="InterPro" id="IPR011055">
    <property type="entry name" value="Dup_hybrid_motif"/>
</dbReference>
<evidence type="ECO:0000256" key="1">
    <source>
        <dbReference type="SAM" id="Coils"/>
    </source>
</evidence>
<feature type="coiled-coil region" evidence="1">
    <location>
        <begin position="224"/>
        <end position="251"/>
    </location>
</feature>
<feature type="coiled-coil region" evidence="1">
    <location>
        <begin position="31"/>
        <end position="79"/>
    </location>
</feature>
<feature type="coiled-coil region" evidence="1">
    <location>
        <begin position="157"/>
        <end position="198"/>
    </location>
</feature>
<keyword evidence="1" id="KW-0175">Coiled coil</keyword>
<protein>
    <recommendedName>
        <fullName evidence="2">M23ase beta-sheet core domain-containing protein</fullName>
    </recommendedName>
</protein>
<dbReference type="PANTHER" id="PTHR21666">
    <property type="entry name" value="PEPTIDASE-RELATED"/>
    <property type="match status" value="1"/>
</dbReference>
<dbReference type="EMBL" id="MEZZ01000016">
    <property type="protein sequence ID" value="OGD68988.1"/>
    <property type="molecule type" value="Genomic_DNA"/>
</dbReference>
<evidence type="ECO:0000259" key="2">
    <source>
        <dbReference type="Pfam" id="PF01551"/>
    </source>
</evidence>
<evidence type="ECO:0000313" key="3">
    <source>
        <dbReference type="EMBL" id="OGD68988.1"/>
    </source>
</evidence>
<feature type="domain" description="M23ase beta-sheet core" evidence="2">
    <location>
        <begin position="315"/>
        <end position="409"/>
    </location>
</feature>